<dbReference type="Gene3D" id="3.90.550.10">
    <property type="entry name" value="Spore Coat Polysaccharide Biosynthesis Protein SpsA, Chain A"/>
    <property type="match status" value="1"/>
</dbReference>
<name>A0A0D2JUS8_9BACT</name>
<dbReference type="EMBL" id="AZAC01000017">
    <property type="protein sequence ID" value="KIX13290.1"/>
    <property type="molecule type" value="Genomic_DNA"/>
</dbReference>
<evidence type="ECO:0000313" key="2">
    <source>
        <dbReference type="EMBL" id="KIX13290.1"/>
    </source>
</evidence>
<accession>A0A0D2JUS8</accession>
<dbReference type="InterPro" id="IPR001173">
    <property type="entry name" value="Glyco_trans_2-like"/>
</dbReference>
<gene>
    <name evidence="2" type="ORF">X474_15035</name>
</gene>
<proteinExistence type="predicted"/>
<feature type="domain" description="Glycosyltransferase 2-like" evidence="1">
    <location>
        <begin position="11"/>
        <end position="196"/>
    </location>
</feature>
<sequence>MTRQNGPLDISFVIITYNDGAKLSRAISSAALAAYESGLTHEIWVVDNGSMDHTKEVLTAYEEVLGGNLKTLFLGTNTGTTYSRNRALEKALGRYICVMDSDASFLDNDLNPVLNLLADLKGVGLVGPRIIMPDGSTYNSVKRLPTLWDKLAKLPQIFLHTAPHNRDWYDEFPFNDIRPVQSAISCCWLFRKDLFQLLGPLDERIFYAPEDVDYCLRSWKKGRAVVYFPFLRVLHHTQQISHKKPLSKTALSHFKGLLYYLAKHGYWFSRKGIVQKWVTPLARILGPELALWQEENHLLSPGKDTRP</sequence>
<reference evidence="2 3" key="1">
    <citation type="submission" date="2013-11" db="EMBL/GenBank/DDBJ databases">
        <title>Metagenomic analysis of a methanogenic consortium involved in long chain n-alkane degradation.</title>
        <authorList>
            <person name="Davidova I.A."/>
            <person name="Callaghan A.V."/>
            <person name="Wawrik B."/>
            <person name="Pruitt S."/>
            <person name="Marks C."/>
            <person name="Duncan K.E."/>
            <person name="Suflita J.M."/>
        </authorList>
    </citation>
    <scope>NUCLEOTIDE SEQUENCE [LARGE SCALE GENOMIC DNA]</scope>
    <source>
        <strain evidence="2 3">SPR</strain>
    </source>
</reference>
<dbReference type="STRING" id="1429043.X474_15035"/>
<evidence type="ECO:0000313" key="3">
    <source>
        <dbReference type="Proteomes" id="UP000032233"/>
    </source>
</evidence>
<dbReference type="OrthoDB" id="9807209at2"/>
<dbReference type="AlphaFoldDB" id="A0A0D2JUS8"/>
<dbReference type="InParanoid" id="A0A0D2JUS8"/>
<organism evidence="2 3">
    <name type="scientific">Dethiosulfatarculus sandiegensis</name>
    <dbReference type="NCBI Taxonomy" id="1429043"/>
    <lineage>
        <taxon>Bacteria</taxon>
        <taxon>Pseudomonadati</taxon>
        <taxon>Thermodesulfobacteriota</taxon>
        <taxon>Desulfarculia</taxon>
        <taxon>Desulfarculales</taxon>
        <taxon>Desulfarculaceae</taxon>
        <taxon>Dethiosulfatarculus</taxon>
    </lineage>
</organism>
<dbReference type="InterPro" id="IPR029044">
    <property type="entry name" value="Nucleotide-diphossugar_trans"/>
</dbReference>
<dbReference type="PANTHER" id="PTHR43179">
    <property type="entry name" value="RHAMNOSYLTRANSFERASE WBBL"/>
    <property type="match status" value="1"/>
</dbReference>
<protein>
    <recommendedName>
        <fullName evidence="1">Glycosyltransferase 2-like domain-containing protein</fullName>
    </recommendedName>
</protein>
<comment type="caution">
    <text evidence="2">The sequence shown here is derived from an EMBL/GenBank/DDBJ whole genome shotgun (WGS) entry which is preliminary data.</text>
</comment>
<dbReference type="RefSeq" id="WP_044349618.1">
    <property type="nucleotide sequence ID" value="NZ_AZAC01000017.1"/>
</dbReference>
<keyword evidence="3" id="KW-1185">Reference proteome</keyword>
<evidence type="ECO:0000259" key="1">
    <source>
        <dbReference type="Pfam" id="PF00535"/>
    </source>
</evidence>
<dbReference type="PANTHER" id="PTHR43179:SF7">
    <property type="entry name" value="RHAMNOSYLTRANSFERASE WBBL"/>
    <property type="match status" value="1"/>
</dbReference>
<dbReference type="SUPFAM" id="SSF53448">
    <property type="entry name" value="Nucleotide-diphospho-sugar transferases"/>
    <property type="match status" value="1"/>
</dbReference>
<dbReference type="Proteomes" id="UP000032233">
    <property type="component" value="Unassembled WGS sequence"/>
</dbReference>
<dbReference type="Pfam" id="PF00535">
    <property type="entry name" value="Glycos_transf_2"/>
    <property type="match status" value="1"/>
</dbReference>